<dbReference type="STRING" id="1817893.AUJ66_07880"/>
<evidence type="ECO:0000313" key="3">
    <source>
        <dbReference type="Proteomes" id="UP000182278"/>
    </source>
</evidence>
<dbReference type="Proteomes" id="UP000182278">
    <property type="component" value="Unassembled WGS sequence"/>
</dbReference>
<protein>
    <recommendedName>
        <fullName evidence="1">DZANK-type domain-containing protein</fullName>
    </recommendedName>
</protein>
<proteinExistence type="predicted"/>
<accession>A0A1J4SCU2</accession>
<name>A0A1J4SCU2_9BACT</name>
<evidence type="ECO:0000259" key="1">
    <source>
        <dbReference type="Pfam" id="PF12773"/>
    </source>
</evidence>
<dbReference type="AlphaFoldDB" id="A0A1J4SCU2"/>
<evidence type="ECO:0000313" key="2">
    <source>
        <dbReference type="EMBL" id="OIN95926.1"/>
    </source>
</evidence>
<sequence>MPGYKHPCRYCEGLIEKDSNFCPLCGKVNPLGPLRCPKCRNPIKDDWKKCSNCGLILETICPKCGKQTFFGDYCQNCDARLTVTCSKCKTEQPPIGDKCIKCGKSLK</sequence>
<dbReference type="Pfam" id="PF12773">
    <property type="entry name" value="DZR"/>
    <property type="match status" value="1"/>
</dbReference>
<reference evidence="2 3" key="1">
    <citation type="journal article" date="2016" name="Environ. Microbiol.">
        <title>Genomic resolution of a cold subsurface aquifer community provides metabolic insights for novel microbes adapted to high CO concentrations.</title>
        <authorList>
            <person name="Probst A.J."/>
            <person name="Castelle C.J."/>
            <person name="Singh A."/>
            <person name="Brown C.T."/>
            <person name="Anantharaman K."/>
            <person name="Sharon I."/>
            <person name="Hug L.A."/>
            <person name="Burstein D."/>
            <person name="Emerson J.B."/>
            <person name="Thomas B.C."/>
            <person name="Banfield J.F."/>
        </authorList>
    </citation>
    <scope>NUCLEOTIDE SEQUENCE [LARGE SCALE GENOMIC DNA]</scope>
    <source>
        <strain evidence="2">CG1_02_38_46</strain>
    </source>
</reference>
<dbReference type="InterPro" id="IPR025874">
    <property type="entry name" value="DZR"/>
</dbReference>
<gene>
    <name evidence="2" type="ORF">AUJ66_07880</name>
</gene>
<comment type="caution">
    <text evidence="2">The sequence shown here is derived from an EMBL/GenBank/DDBJ whole genome shotgun (WGS) entry which is preliminary data.</text>
</comment>
<organism evidence="2 3">
    <name type="scientific">Candidatus Desantisbacteria bacterium CG1_02_38_46</name>
    <dbReference type="NCBI Taxonomy" id="1817893"/>
    <lineage>
        <taxon>Bacteria</taxon>
        <taxon>Candidatus Desantisiibacteriota</taxon>
    </lineage>
</organism>
<feature type="domain" description="DZANK-type" evidence="1">
    <location>
        <begin position="8"/>
        <end position="54"/>
    </location>
</feature>
<dbReference type="EMBL" id="MNUO01000121">
    <property type="protein sequence ID" value="OIN95926.1"/>
    <property type="molecule type" value="Genomic_DNA"/>
</dbReference>